<keyword evidence="4 7" id="KW-0808">Transferase</keyword>
<comment type="caution">
    <text evidence="7">The sequence shown here is derived from an EMBL/GenBank/DDBJ whole genome shotgun (WGS) entry which is preliminary data.</text>
</comment>
<dbReference type="Proteomes" id="UP000093592">
    <property type="component" value="Unassembled WGS sequence"/>
</dbReference>
<dbReference type="InterPro" id="IPR007213">
    <property type="entry name" value="Ppm1/Ppm2/Tcmp"/>
</dbReference>
<keyword evidence="3 6" id="KW-0489">Methyltransferase</keyword>
<dbReference type="GO" id="GO:0032259">
    <property type="term" value="P:methylation"/>
    <property type="evidence" value="ECO:0007669"/>
    <property type="project" value="UniProtKB-KW"/>
</dbReference>
<evidence type="ECO:0000256" key="4">
    <source>
        <dbReference type="ARBA" id="ARBA00022679"/>
    </source>
</evidence>
<comment type="function">
    <text evidence="1 6">Exhibits S-adenosyl-L-methionine-dependent methyltransferase activity.</text>
</comment>
<comment type="similarity">
    <text evidence="2 6">Belongs to the UPF0677 family.</text>
</comment>
<evidence type="ECO:0000256" key="2">
    <source>
        <dbReference type="ARBA" id="ARBA00008138"/>
    </source>
</evidence>
<evidence type="ECO:0000313" key="8">
    <source>
        <dbReference type="Proteomes" id="UP000093592"/>
    </source>
</evidence>
<dbReference type="SUPFAM" id="SSF53335">
    <property type="entry name" value="S-adenosyl-L-methionine-dependent methyltransferases"/>
    <property type="match status" value="1"/>
</dbReference>
<dbReference type="EC" id="2.1.1.-" evidence="6"/>
<dbReference type="InterPro" id="IPR029063">
    <property type="entry name" value="SAM-dependent_MTases_sf"/>
</dbReference>
<dbReference type="Pfam" id="PF04072">
    <property type="entry name" value="LCM"/>
    <property type="match status" value="1"/>
</dbReference>
<dbReference type="AlphaFoldDB" id="A0A1A2ZPW4"/>
<dbReference type="Gene3D" id="3.40.50.150">
    <property type="entry name" value="Vaccinia Virus protein VP39"/>
    <property type="match status" value="1"/>
</dbReference>
<protein>
    <recommendedName>
        <fullName evidence="6">S-adenosyl-L-methionine-dependent methyltransferase</fullName>
        <ecNumber evidence="6">2.1.1.-</ecNumber>
    </recommendedName>
</protein>
<accession>A0A1A2ZPW4</accession>
<name>A0A1A2ZPW4_9MYCO</name>
<organism evidence="7 8">
    <name type="scientific">Mycobacterium kyorinense</name>
    <dbReference type="NCBI Taxonomy" id="487514"/>
    <lineage>
        <taxon>Bacteria</taxon>
        <taxon>Bacillati</taxon>
        <taxon>Actinomycetota</taxon>
        <taxon>Actinomycetes</taxon>
        <taxon>Mycobacteriales</taxon>
        <taxon>Mycobacteriaceae</taxon>
        <taxon>Mycobacterium</taxon>
    </lineage>
</organism>
<dbReference type="OrthoDB" id="4701159at2"/>
<reference evidence="8" key="1">
    <citation type="submission" date="2016-06" db="EMBL/GenBank/DDBJ databases">
        <authorList>
            <person name="Sutton G."/>
            <person name="Brinkac L."/>
            <person name="Sanka R."/>
            <person name="Adams M."/>
            <person name="Lau E."/>
            <person name="Sam S."/>
            <person name="Sreng N."/>
            <person name="Him V."/>
            <person name="Kerleguer A."/>
            <person name="Cheng S."/>
        </authorList>
    </citation>
    <scope>NUCLEOTIDE SEQUENCE [LARGE SCALE GENOMIC DNA]</scope>
    <source>
        <strain evidence="8">E861</strain>
    </source>
</reference>
<dbReference type="PANTHER" id="PTHR43619">
    <property type="entry name" value="S-ADENOSYL-L-METHIONINE-DEPENDENT METHYLTRANSFERASE YKTD-RELATED"/>
    <property type="match status" value="1"/>
</dbReference>
<evidence type="ECO:0000256" key="5">
    <source>
        <dbReference type="ARBA" id="ARBA00022691"/>
    </source>
</evidence>
<gene>
    <name evidence="7" type="ORF">A5707_13430</name>
</gene>
<sequence>MQRSDNDTWNLATSVGATATMVAAARAAASRQADPIINDPFAEPLVHAAGIDLFTRLASGELEFADIETGWMMHYFAVRARFFDSFFPSALSAGIRQAVIVGSGLDSRAYRLEWPAGSIVYEIDQPEVIDFKNSVLTRMGATPATQLRTIGIDLRLDWPTALRQAGFDPSSPTAWLAEGLLIGYLPCDAQNRLLHQLTALSAPGSRFTADHLTDDSSSIGSYLLGVAESWKRHGYVVDFGDLTYPRDRSDVEKYLRARGWHTTDYGLGDLLNGAGGSAKIPDNILSGHDALHYLIAARTNR</sequence>
<evidence type="ECO:0000256" key="1">
    <source>
        <dbReference type="ARBA" id="ARBA00003907"/>
    </source>
</evidence>
<dbReference type="PANTHER" id="PTHR43619:SF2">
    <property type="entry name" value="S-ADENOSYL-L-METHIONINE-DEPENDENT METHYLTRANSFERASES SUPERFAMILY PROTEIN"/>
    <property type="match status" value="1"/>
</dbReference>
<dbReference type="RefSeq" id="WP_065013029.1">
    <property type="nucleotide sequence ID" value="NZ_LZKJ01000036.1"/>
</dbReference>
<dbReference type="InterPro" id="IPR011610">
    <property type="entry name" value="SAM_mthyl_Trfase_ML2640-like"/>
</dbReference>
<dbReference type="GO" id="GO:0008168">
    <property type="term" value="F:methyltransferase activity"/>
    <property type="evidence" value="ECO:0007669"/>
    <property type="project" value="UniProtKB-UniRule"/>
</dbReference>
<dbReference type="NCBIfam" id="TIGR00027">
    <property type="entry name" value="mthyl_TIGR00027"/>
    <property type="match status" value="1"/>
</dbReference>
<evidence type="ECO:0000256" key="6">
    <source>
        <dbReference type="RuleBase" id="RU362030"/>
    </source>
</evidence>
<keyword evidence="5 6" id="KW-0949">S-adenosyl-L-methionine</keyword>
<evidence type="ECO:0000256" key="3">
    <source>
        <dbReference type="ARBA" id="ARBA00022603"/>
    </source>
</evidence>
<evidence type="ECO:0000313" key="7">
    <source>
        <dbReference type="EMBL" id="OBI51733.1"/>
    </source>
</evidence>
<proteinExistence type="inferred from homology"/>
<dbReference type="EMBL" id="LZKJ01000036">
    <property type="protein sequence ID" value="OBI51733.1"/>
    <property type="molecule type" value="Genomic_DNA"/>
</dbReference>